<dbReference type="PANTHER" id="PTHR47837">
    <property type="entry name" value="GTP PYROPHOSPHOKINASE YJBM"/>
    <property type="match status" value="1"/>
</dbReference>
<keyword evidence="3" id="KW-0418">Kinase</keyword>
<dbReference type="Gene3D" id="3.30.460.10">
    <property type="entry name" value="Beta Polymerase, domain 2"/>
    <property type="match status" value="1"/>
</dbReference>
<dbReference type="GO" id="GO:0008728">
    <property type="term" value="F:GTP diphosphokinase activity"/>
    <property type="evidence" value="ECO:0007669"/>
    <property type="project" value="UniProtKB-EC"/>
</dbReference>
<evidence type="ECO:0000256" key="1">
    <source>
        <dbReference type="ARBA" id="ARBA00004976"/>
    </source>
</evidence>
<evidence type="ECO:0000313" key="4">
    <source>
        <dbReference type="Proteomes" id="UP000306509"/>
    </source>
</evidence>
<organism evidence="3 4">
    <name type="scientific">Robinsoniella peoriensis</name>
    <dbReference type="NCBI Taxonomy" id="180332"/>
    <lineage>
        <taxon>Bacteria</taxon>
        <taxon>Bacillati</taxon>
        <taxon>Bacillota</taxon>
        <taxon>Clostridia</taxon>
        <taxon>Lachnospirales</taxon>
        <taxon>Lachnospiraceae</taxon>
        <taxon>Robinsoniella</taxon>
    </lineage>
</organism>
<comment type="pathway">
    <text evidence="1">Purine metabolism; ppGpp biosynthesis; ppGpp from GTP: step 1/2.</text>
</comment>
<dbReference type="PANTHER" id="PTHR47837:SF2">
    <property type="entry name" value="GTP PYROPHOSPHOKINASE YWAC"/>
    <property type="match status" value="1"/>
</dbReference>
<dbReference type="InterPro" id="IPR007685">
    <property type="entry name" value="RelA_SpoT"/>
</dbReference>
<dbReference type="SUPFAM" id="SSF81301">
    <property type="entry name" value="Nucleotidyltransferase"/>
    <property type="match status" value="1"/>
</dbReference>
<dbReference type="Pfam" id="PF04607">
    <property type="entry name" value="RelA_SpoT"/>
    <property type="match status" value="1"/>
</dbReference>
<protein>
    <submittedName>
        <fullName evidence="3">GTP pyrophosphokinase YwaC</fullName>
        <ecNumber evidence="3">2.7.6.5</ecNumber>
    </submittedName>
</protein>
<dbReference type="SMART" id="SM00954">
    <property type="entry name" value="RelA_SpoT"/>
    <property type="match status" value="1"/>
</dbReference>
<dbReference type="EC" id="2.7.6.5" evidence="3"/>
<dbReference type="Proteomes" id="UP000306509">
    <property type="component" value="Unassembled WGS sequence"/>
</dbReference>
<dbReference type="AlphaFoldDB" id="A0A4U8Q8N7"/>
<keyword evidence="4" id="KW-1185">Reference proteome</keyword>
<dbReference type="EMBL" id="QGQD01000040">
    <property type="protein sequence ID" value="TLD01330.1"/>
    <property type="molecule type" value="Genomic_DNA"/>
</dbReference>
<dbReference type="GO" id="GO:0015970">
    <property type="term" value="P:guanosine tetraphosphate biosynthetic process"/>
    <property type="evidence" value="ECO:0007669"/>
    <property type="project" value="UniProtKB-UniPathway"/>
</dbReference>
<dbReference type="CDD" id="cd05399">
    <property type="entry name" value="NT_Rel-Spo_like"/>
    <property type="match status" value="1"/>
</dbReference>
<gene>
    <name evidence="3" type="primary">ywaC_1</name>
    <name evidence="3" type="ORF">DSM106044_01712</name>
</gene>
<comment type="caution">
    <text evidence="3">The sequence shown here is derived from an EMBL/GenBank/DDBJ whole genome shotgun (WGS) entry which is preliminary data.</text>
</comment>
<dbReference type="Gene3D" id="1.10.287.860">
    <property type="entry name" value="Nucleotidyltransferase"/>
    <property type="match status" value="1"/>
</dbReference>
<name>A0A4U8Q8N7_9FIRM</name>
<dbReference type="GO" id="GO:0016301">
    <property type="term" value="F:kinase activity"/>
    <property type="evidence" value="ECO:0007669"/>
    <property type="project" value="UniProtKB-KW"/>
</dbReference>
<evidence type="ECO:0000313" key="3">
    <source>
        <dbReference type="EMBL" id="TLD01330.1"/>
    </source>
</evidence>
<feature type="domain" description="RelA/SpoT" evidence="2">
    <location>
        <begin position="89"/>
        <end position="212"/>
    </location>
</feature>
<reference evidence="3 4" key="1">
    <citation type="journal article" date="2019" name="Anaerobe">
        <title>Detection of Robinsoniella peoriensis in multiple bone samples of a trauma patient.</title>
        <authorList>
            <person name="Schrottner P."/>
            <person name="Hartwich K."/>
            <person name="Bunk B."/>
            <person name="Schober I."/>
            <person name="Helbig S."/>
            <person name="Rudolph W.W."/>
            <person name="Gunzer F."/>
        </authorList>
    </citation>
    <scope>NUCLEOTIDE SEQUENCE [LARGE SCALE GENOMIC DNA]</scope>
    <source>
        <strain evidence="3 4">DSM 106044</strain>
    </source>
</reference>
<keyword evidence="3" id="KW-0808">Transferase</keyword>
<sequence length="251" mass="29399">MRRPCSCKSMQGWRFGITKEEITLEKEMSFINKRIIPDSAGPLFRQAKEFDELMMMYNCAIREIKTKLEVLNDELSVRYNRNPIEFIKSRIKKPISIANKLQSRGLEVSIDSVVNNLNDVAGIRVICYFIDDIYDVAKMLARQDDVKLLEVKDYIRNPKENGYRSLHMIVEVPVFFSKAKQNMRVEVQIRTIAMDFWASLEHQLRYKKNIEDIKDSEDISLELKKCAEVIADTDCKMQNIRERIGVFTELT</sequence>
<dbReference type="UniPathway" id="UPA00908">
    <property type="reaction ID" value="UER00884"/>
</dbReference>
<proteinExistence type="predicted"/>
<dbReference type="STRING" id="180332.GCA_000797495_03628"/>
<accession>A0A4U8Q8N7</accession>
<dbReference type="InterPro" id="IPR052366">
    <property type="entry name" value="GTP_Pyrophosphokinase"/>
</dbReference>
<evidence type="ECO:0000259" key="2">
    <source>
        <dbReference type="SMART" id="SM00954"/>
    </source>
</evidence>
<dbReference type="InterPro" id="IPR043519">
    <property type="entry name" value="NT_sf"/>
</dbReference>